<dbReference type="CDD" id="cd22157">
    <property type="entry name" value="F-box_AtFBW1-like"/>
    <property type="match status" value="1"/>
</dbReference>
<dbReference type="PANTHER" id="PTHR31111">
    <property type="entry name" value="BNAA05G37150D PROTEIN-RELATED"/>
    <property type="match status" value="1"/>
</dbReference>
<dbReference type="AlphaFoldDB" id="A0A5J9WRK0"/>
<dbReference type="PROSITE" id="PS50181">
    <property type="entry name" value="FBOX"/>
    <property type="match status" value="1"/>
</dbReference>
<dbReference type="InterPro" id="IPR036047">
    <property type="entry name" value="F-box-like_dom_sf"/>
</dbReference>
<dbReference type="SMART" id="SM00256">
    <property type="entry name" value="FBOX"/>
    <property type="match status" value="1"/>
</dbReference>
<keyword evidence="3" id="KW-1185">Reference proteome</keyword>
<dbReference type="EMBL" id="RWGY01000002">
    <property type="protein sequence ID" value="TVU50576.1"/>
    <property type="molecule type" value="Genomic_DNA"/>
</dbReference>
<dbReference type="Gramene" id="TVU50576">
    <property type="protein sequence ID" value="TVU50576"/>
    <property type="gene ID" value="EJB05_01953"/>
</dbReference>
<dbReference type="PANTHER" id="PTHR31111:SF133">
    <property type="entry name" value="OS07G0196600 PROTEIN"/>
    <property type="match status" value="1"/>
</dbReference>
<feature type="domain" description="F-box" evidence="1">
    <location>
        <begin position="69"/>
        <end position="114"/>
    </location>
</feature>
<comment type="caution">
    <text evidence="2">The sequence shown here is derived from an EMBL/GenBank/DDBJ whole genome shotgun (WGS) entry which is preliminary data.</text>
</comment>
<dbReference type="SUPFAM" id="SSF50965">
    <property type="entry name" value="Galactose oxidase, central domain"/>
    <property type="match status" value="1"/>
</dbReference>
<dbReference type="InterPro" id="IPR013187">
    <property type="entry name" value="F-box-assoc_dom_typ3"/>
</dbReference>
<name>A0A5J9WRK0_9POAL</name>
<proteinExistence type="predicted"/>
<dbReference type="Gene3D" id="1.20.1280.50">
    <property type="match status" value="1"/>
</dbReference>
<feature type="non-terminal residue" evidence="2">
    <location>
        <position position="1"/>
    </location>
</feature>
<dbReference type="OrthoDB" id="666248at2759"/>
<accession>A0A5J9WRK0</accession>
<evidence type="ECO:0000313" key="3">
    <source>
        <dbReference type="Proteomes" id="UP000324897"/>
    </source>
</evidence>
<dbReference type="InterPro" id="IPR017451">
    <property type="entry name" value="F-box-assoc_interact_dom"/>
</dbReference>
<evidence type="ECO:0000313" key="2">
    <source>
        <dbReference type="EMBL" id="TVU50576.1"/>
    </source>
</evidence>
<dbReference type="Proteomes" id="UP000324897">
    <property type="component" value="Chromosome 6"/>
</dbReference>
<sequence length="427" mass="48221">MTYPLPCLTRYRHLHPPPSHILIWNPSYNFQAEGDTTFKWMSSICGILRGSPMSGVARERQPRLKALPVANDSALPTDVLCEVLIRLPAKELCRLRIVCRAWRELTSDSCFAEAHSTRHPLIIGLRKQGGEIHIMDLSGHVVKRTHIEQGSCCDDLRTHPNIVFIRKLERNMDACVLNLATGAVTVLPTIFGHITFGHTYMLGYVPSIGECKVLRHNKYFKEEGGTGDMYHIVTLDGGDGQWRVRACPPMDISWIFDHRVVIDGVAYFLSDDHNNNNTCTTTIIMFDLRTEEWRQSTLQVPFVSSIIFIGANKNLPMHVDIQLTELNGCLVAVDCKRHDYSIDLWFLEDMDQGLWTKRHTIPGSLGMDDCWLCPLIVLADGRIVLRHFRGGVLRAYDQTTSTWADLASLTEYSGIAMLSRSLLCSGL</sequence>
<dbReference type="InterPro" id="IPR001810">
    <property type="entry name" value="F-box_dom"/>
</dbReference>
<dbReference type="Pfam" id="PF00646">
    <property type="entry name" value="F-box"/>
    <property type="match status" value="1"/>
</dbReference>
<organism evidence="2 3">
    <name type="scientific">Eragrostis curvula</name>
    <name type="common">weeping love grass</name>
    <dbReference type="NCBI Taxonomy" id="38414"/>
    <lineage>
        <taxon>Eukaryota</taxon>
        <taxon>Viridiplantae</taxon>
        <taxon>Streptophyta</taxon>
        <taxon>Embryophyta</taxon>
        <taxon>Tracheophyta</taxon>
        <taxon>Spermatophyta</taxon>
        <taxon>Magnoliopsida</taxon>
        <taxon>Liliopsida</taxon>
        <taxon>Poales</taxon>
        <taxon>Poaceae</taxon>
        <taxon>PACMAD clade</taxon>
        <taxon>Chloridoideae</taxon>
        <taxon>Eragrostideae</taxon>
        <taxon>Eragrostidinae</taxon>
        <taxon>Eragrostis</taxon>
    </lineage>
</organism>
<evidence type="ECO:0000259" key="1">
    <source>
        <dbReference type="PROSITE" id="PS50181"/>
    </source>
</evidence>
<protein>
    <recommendedName>
        <fullName evidence="1">F-box domain-containing protein</fullName>
    </recommendedName>
</protein>
<dbReference type="Pfam" id="PF08268">
    <property type="entry name" value="FBA_3"/>
    <property type="match status" value="1"/>
</dbReference>
<dbReference type="SUPFAM" id="SSF81383">
    <property type="entry name" value="F-box domain"/>
    <property type="match status" value="1"/>
</dbReference>
<dbReference type="NCBIfam" id="TIGR01640">
    <property type="entry name" value="F_box_assoc_1"/>
    <property type="match status" value="1"/>
</dbReference>
<reference evidence="2 3" key="1">
    <citation type="journal article" date="2019" name="Sci. Rep.">
        <title>A high-quality genome of Eragrostis curvula grass provides insights into Poaceae evolution and supports new strategies to enhance forage quality.</title>
        <authorList>
            <person name="Carballo J."/>
            <person name="Santos B.A.C.M."/>
            <person name="Zappacosta D."/>
            <person name="Garbus I."/>
            <person name="Selva J.P."/>
            <person name="Gallo C.A."/>
            <person name="Diaz A."/>
            <person name="Albertini E."/>
            <person name="Caccamo M."/>
            <person name="Echenique V."/>
        </authorList>
    </citation>
    <scope>NUCLEOTIDE SEQUENCE [LARGE SCALE GENOMIC DNA]</scope>
    <source>
        <strain evidence="3">cv. Victoria</strain>
        <tissue evidence="2">Leaf</tissue>
    </source>
</reference>
<dbReference type="InterPro" id="IPR011043">
    <property type="entry name" value="Gal_Oxase/kelch_b-propeller"/>
</dbReference>
<gene>
    <name evidence="2" type="ORF">EJB05_01953</name>
</gene>